<organism evidence="4 5">
    <name type="scientific">Caenimonas terrae</name>
    <dbReference type="NCBI Taxonomy" id="696074"/>
    <lineage>
        <taxon>Bacteria</taxon>
        <taxon>Pseudomonadati</taxon>
        <taxon>Pseudomonadota</taxon>
        <taxon>Betaproteobacteria</taxon>
        <taxon>Burkholderiales</taxon>
        <taxon>Comamonadaceae</taxon>
        <taxon>Caenimonas</taxon>
    </lineage>
</organism>
<name>A0ABW0NCX9_9BURK</name>
<dbReference type="InterPro" id="IPR012338">
    <property type="entry name" value="Beta-lactam/transpept-like"/>
</dbReference>
<dbReference type="Gene3D" id="3.40.710.10">
    <property type="entry name" value="DD-peptidase/beta-lactamase superfamily"/>
    <property type="match status" value="1"/>
</dbReference>
<dbReference type="Gene3D" id="3.50.80.20">
    <property type="entry name" value="D-Ala-D-Ala carboxypeptidase C, peptidase S13"/>
    <property type="match status" value="1"/>
</dbReference>
<evidence type="ECO:0000313" key="5">
    <source>
        <dbReference type="Proteomes" id="UP001596037"/>
    </source>
</evidence>
<dbReference type="PANTHER" id="PTHR30023">
    <property type="entry name" value="D-ALANYL-D-ALANINE CARBOXYPEPTIDASE"/>
    <property type="match status" value="1"/>
</dbReference>
<keyword evidence="3" id="KW-0732">Signal</keyword>
<comment type="caution">
    <text evidence="4">The sequence shown here is derived from an EMBL/GenBank/DDBJ whole genome shotgun (WGS) entry which is preliminary data.</text>
</comment>
<accession>A0ABW0NCX9</accession>
<dbReference type="Pfam" id="PF02113">
    <property type="entry name" value="Peptidase_S13"/>
    <property type="match status" value="1"/>
</dbReference>
<evidence type="ECO:0000256" key="3">
    <source>
        <dbReference type="SAM" id="SignalP"/>
    </source>
</evidence>
<dbReference type="EMBL" id="JBHSMF010000002">
    <property type="protein sequence ID" value="MFC5496764.1"/>
    <property type="molecule type" value="Genomic_DNA"/>
</dbReference>
<sequence>MFLPLRPLAAFTLSLAAALAAAQGLPPEVDAALARAKVPRDAFSVLVVDAEGKAAPRASHRPGAAMNPASVAKLVTTYAALEQLGPAFTWSTPVFVDGTVQGGTLAGNVYIQGQGDPKLVVERLWLLLRRLQGLGIRQIQGDIVLDRSAFETVVQDPGAFDGEPLRPYNASPDALLLNFKSVVMTFVPGRDGRAQVQYEPPLAGVQTAASVATGPGDCGDWRARLKADFSDPNRIRFAGDYPLACGERAWPVAYADPGSYAARAIAGLWLEMGGKLSGHVRDGRVPAGLSPAFTVQSPALAEVVRDINKFSNNVMAQQVFLTLSLQQKGVGTQQGSRELLRTWWRDRIGGEPPATDNGSGLSRDERISAQQLARLLQLAWASPLMPELVASLPLAGSDGTLKRMRGRSAGLAHLKTGSLRDVAAVAGIVHGASGRRYVLVAIANHPNAAAARPAIDALIDWTARDQ</sequence>
<proteinExistence type="inferred from homology"/>
<dbReference type="SUPFAM" id="SSF56601">
    <property type="entry name" value="beta-lactamase/transpeptidase-like"/>
    <property type="match status" value="1"/>
</dbReference>
<dbReference type="PANTHER" id="PTHR30023:SF0">
    <property type="entry name" value="PENICILLIN-SENSITIVE CARBOXYPEPTIDASE A"/>
    <property type="match status" value="1"/>
</dbReference>
<dbReference type="NCBIfam" id="TIGR00666">
    <property type="entry name" value="PBP4"/>
    <property type="match status" value="1"/>
</dbReference>
<feature type="chain" id="PRO_5046281146" evidence="3">
    <location>
        <begin position="23"/>
        <end position="466"/>
    </location>
</feature>
<gene>
    <name evidence="4" type="primary">dacB</name>
    <name evidence="4" type="ORF">ACFPOE_04385</name>
</gene>
<evidence type="ECO:0000256" key="2">
    <source>
        <dbReference type="ARBA" id="ARBA00022801"/>
    </source>
</evidence>
<keyword evidence="2 4" id="KW-0378">Hydrolase</keyword>
<dbReference type="PRINTS" id="PR00922">
    <property type="entry name" value="DADACBPTASE3"/>
</dbReference>
<comment type="similarity">
    <text evidence="1">Belongs to the peptidase S13 family.</text>
</comment>
<feature type="signal peptide" evidence="3">
    <location>
        <begin position="1"/>
        <end position="22"/>
    </location>
</feature>
<dbReference type="Proteomes" id="UP001596037">
    <property type="component" value="Unassembled WGS sequence"/>
</dbReference>
<evidence type="ECO:0000313" key="4">
    <source>
        <dbReference type="EMBL" id="MFC5496764.1"/>
    </source>
</evidence>
<protein>
    <submittedName>
        <fullName evidence="4">D-alanyl-D-alanine carboxypeptidase/D-alanyl-D-alanine-endopeptidase</fullName>
        <ecNumber evidence="4">3.4.16.4</ecNumber>
    </submittedName>
</protein>
<dbReference type="RefSeq" id="WP_376848773.1">
    <property type="nucleotide sequence ID" value="NZ_JBHSMF010000002.1"/>
</dbReference>
<keyword evidence="4" id="KW-0645">Protease</keyword>
<dbReference type="InterPro" id="IPR000667">
    <property type="entry name" value="Peptidase_S13"/>
</dbReference>
<reference evidence="5" key="1">
    <citation type="journal article" date="2019" name="Int. J. Syst. Evol. Microbiol.">
        <title>The Global Catalogue of Microorganisms (GCM) 10K type strain sequencing project: providing services to taxonomists for standard genome sequencing and annotation.</title>
        <authorList>
            <consortium name="The Broad Institute Genomics Platform"/>
            <consortium name="The Broad Institute Genome Sequencing Center for Infectious Disease"/>
            <person name="Wu L."/>
            <person name="Ma J."/>
        </authorList>
    </citation>
    <scope>NUCLEOTIDE SEQUENCE [LARGE SCALE GENOMIC DNA]</scope>
    <source>
        <strain evidence="5">CCUG 57401</strain>
    </source>
</reference>
<dbReference type="EC" id="3.4.16.4" evidence="4"/>
<dbReference type="GO" id="GO:0009002">
    <property type="term" value="F:serine-type D-Ala-D-Ala carboxypeptidase activity"/>
    <property type="evidence" value="ECO:0007669"/>
    <property type="project" value="UniProtKB-EC"/>
</dbReference>
<keyword evidence="4" id="KW-0121">Carboxypeptidase</keyword>
<keyword evidence="5" id="KW-1185">Reference proteome</keyword>
<evidence type="ECO:0000256" key="1">
    <source>
        <dbReference type="ARBA" id="ARBA00006096"/>
    </source>
</evidence>